<dbReference type="EMBL" id="CP035503">
    <property type="protein sequence ID" value="QDL36475.1"/>
    <property type="molecule type" value="Genomic_DNA"/>
</dbReference>
<name>A0A515D7T9_9BURK</name>
<protein>
    <submittedName>
        <fullName evidence="1">Uncharacterized protein</fullName>
    </submittedName>
</protein>
<proteinExistence type="predicted"/>
<dbReference type="InterPro" id="IPR045384">
    <property type="entry name" value="DUF6527"/>
</dbReference>
<reference evidence="1 2" key="1">
    <citation type="submission" date="2019-01" db="EMBL/GenBank/DDBJ databases">
        <title>Genomic insights into a novel species Rhodoferax sp.</title>
        <authorList>
            <person name="Jin L."/>
        </authorList>
    </citation>
    <scope>NUCLEOTIDE SEQUENCE [LARGE SCALE GENOMIC DNA]</scope>
    <source>
        <strain evidence="1 2">CHu59-6-5</strain>
    </source>
</reference>
<gene>
    <name evidence="1" type="ORF">EUB48_03560</name>
</gene>
<dbReference type="AlphaFoldDB" id="A0A515D7T9"/>
<sequence length="131" mass="15467">MKTENFRLEEVEFMPAKLEPGILYASQKYRTAAHLCACGCGEKVRTQLGPLGWRLTNGRTGPTLFPSIGNWQKPCRSHYFISNGRVLWRSDWTDEEVLEGRRAEEQQRDAYFHNHQGGWREQLRSWLKRRR</sequence>
<dbReference type="Pfam" id="PF20137">
    <property type="entry name" value="BubE"/>
    <property type="match status" value="1"/>
</dbReference>
<keyword evidence="2" id="KW-1185">Reference proteome</keyword>
<accession>A0A515D7T9</accession>
<evidence type="ECO:0000313" key="2">
    <source>
        <dbReference type="Proteomes" id="UP000316798"/>
    </source>
</evidence>
<dbReference type="OrthoDB" id="3788717at2"/>
<dbReference type="Proteomes" id="UP000316798">
    <property type="component" value="Chromosome"/>
</dbReference>
<dbReference type="RefSeq" id="WP_142817649.1">
    <property type="nucleotide sequence ID" value="NZ_CP035503.1"/>
</dbReference>
<dbReference type="KEGG" id="rhf:EUB48_03560"/>
<evidence type="ECO:0000313" key="1">
    <source>
        <dbReference type="EMBL" id="QDL36475.1"/>
    </source>
</evidence>
<organism evidence="1 2">
    <name type="scientific">Rhodoferax sediminis</name>
    <dbReference type="NCBI Taxonomy" id="2509614"/>
    <lineage>
        <taxon>Bacteria</taxon>
        <taxon>Pseudomonadati</taxon>
        <taxon>Pseudomonadota</taxon>
        <taxon>Betaproteobacteria</taxon>
        <taxon>Burkholderiales</taxon>
        <taxon>Comamonadaceae</taxon>
        <taxon>Rhodoferax</taxon>
    </lineage>
</organism>